<dbReference type="AlphaFoldDB" id="A0A7Y9YKH5"/>
<evidence type="ECO:0000313" key="3">
    <source>
        <dbReference type="Proteomes" id="UP000537326"/>
    </source>
</evidence>
<dbReference type="InterPro" id="IPR029010">
    <property type="entry name" value="ThuA-like"/>
</dbReference>
<dbReference type="PANTHER" id="PTHR40469">
    <property type="entry name" value="SECRETED GLYCOSYL HYDROLASE"/>
    <property type="match status" value="1"/>
</dbReference>
<dbReference type="SUPFAM" id="SSF52317">
    <property type="entry name" value="Class I glutamine amidotransferase-like"/>
    <property type="match status" value="1"/>
</dbReference>
<evidence type="ECO:0000259" key="1">
    <source>
        <dbReference type="Pfam" id="PF06283"/>
    </source>
</evidence>
<dbReference type="InterPro" id="IPR006311">
    <property type="entry name" value="TAT_signal"/>
</dbReference>
<dbReference type="PROSITE" id="PS51318">
    <property type="entry name" value="TAT"/>
    <property type="match status" value="1"/>
</dbReference>
<keyword evidence="3" id="KW-1185">Reference proteome</keyword>
<reference evidence="2 3" key="1">
    <citation type="submission" date="2020-07" db="EMBL/GenBank/DDBJ databases">
        <title>Sequencing the genomes of 1000 actinobacteria strains.</title>
        <authorList>
            <person name="Klenk H.-P."/>
        </authorList>
    </citation>
    <scope>NUCLEOTIDE SEQUENCE [LARGE SCALE GENOMIC DNA]</scope>
    <source>
        <strain evidence="2 3">DSM 18248</strain>
    </source>
</reference>
<comment type="caution">
    <text evidence="2">The sequence shown here is derived from an EMBL/GenBank/DDBJ whole genome shotgun (WGS) entry which is preliminary data.</text>
</comment>
<dbReference type="Proteomes" id="UP000537326">
    <property type="component" value="Unassembled WGS sequence"/>
</dbReference>
<feature type="domain" description="ThuA-like" evidence="1">
    <location>
        <begin position="44"/>
        <end position="275"/>
    </location>
</feature>
<dbReference type="PANTHER" id="PTHR40469:SF2">
    <property type="entry name" value="GALACTOSE-BINDING DOMAIN-LIKE SUPERFAMILY PROTEIN"/>
    <property type="match status" value="1"/>
</dbReference>
<protein>
    <recommendedName>
        <fullName evidence="1">ThuA-like domain-containing protein</fullName>
    </recommendedName>
</protein>
<proteinExistence type="predicted"/>
<dbReference type="Gene3D" id="3.40.50.880">
    <property type="match status" value="1"/>
</dbReference>
<organism evidence="2 3">
    <name type="scientific">Nocardioides marinus</name>
    <dbReference type="NCBI Taxonomy" id="374514"/>
    <lineage>
        <taxon>Bacteria</taxon>
        <taxon>Bacillati</taxon>
        <taxon>Actinomycetota</taxon>
        <taxon>Actinomycetes</taxon>
        <taxon>Propionibacteriales</taxon>
        <taxon>Nocardioidaceae</taxon>
        <taxon>Nocardioides</taxon>
    </lineage>
</organism>
<sequence>MCTDSTCSAPSPGRRALLGAALAAPVAPLVWSAAPTWAGVDRPRLLVFSRTTGFRHMSIETAVSTITDLGAAHGFDVDATEDPTVFTHRGLDAYDAIAFVNTTGDVLEGAQRTALKRFVRRGGGWAGVHSAADTEYSNPFYTRLLAGGRFLAHPLEQPGLMVTESATHRSTRHLPEQWLIPIEEFYSFTSSVRGRSTVLLSIDESSYLQDPNTSNLPTGPENPFPTYPGVSGVMGDHPMAWTHRVGRGRSWYTALGHEVTMYYDDRFTQHLLGGLVTVLKHGRKHRR</sequence>
<name>A0A7Y9YKH5_9ACTN</name>
<dbReference type="EMBL" id="JACBZI010000001">
    <property type="protein sequence ID" value="NYI12005.1"/>
    <property type="molecule type" value="Genomic_DNA"/>
</dbReference>
<accession>A0A7Y9YKH5</accession>
<dbReference type="InterPro" id="IPR029062">
    <property type="entry name" value="Class_I_gatase-like"/>
</dbReference>
<evidence type="ECO:0000313" key="2">
    <source>
        <dbReference type="EMBL" id="NYI12005.1"/>
    </source>
</evidence>
<dbReference type="Pfam" id="PF06283">
    <property type="entry name" value="ThuA"/>
    <property type="match status" value="1"/>
</dbReference>
<dbReference type="RefSeq" id="WP_179532615.1">
    <property type="nucleotide sequence ID" value="NZ_BAAAPP010000001.1"/>
</dbReference>
<gene>
    <name evidence="2" type="ORF">BKA05_003520</name>
</gene>